<evidence type="ECO:0000256" key="1">
    <source>
        <dbReference type="SAM" id="Phobius"/>
    </source>
</evidence>
<dbReference type="Proteomes" id="UP000000212">
    <property type="component" value="Chromosome"/>
</dbReference>
<feature type="transmembrane region" description="Helical" evidence="1">
    <location>
        <begin position="91"/>
        <end position="116"/>
    </location>
</feature>
<keyword evidence="1" id="KW-0812">Transmembrane</keyword>
<sequence length="227" mass="26437">MKSLSKFYFTQTKEIFFKSVLAVILINLLRGVLLYLYDDSWFTFNNGSRLPILVVSICSIVILWSLNRMDTSDETRTPASFFKAEESQKMLVRFLVSYAEIAILVILEGVFMIIYHNMVIDLVRIFLFFPLLACYCIAFVSYFILLKQFIKNSNSTNQVLTICYYSSALFFVFIGNGFSRRYFSAIDSLPFFTDIHFYLSSFLFNVSICSGIIWLYLQKNNKLNNRG</sequence>
<keyword evidence="3" id="KW-1185">Reference proteome</keyword>
<organism evidence="2 3">
    <name type="scientific">Carnobacterium maltaromaticum LMA28</name>
    <dbReference type="NCBI Taxonomy" id="1234679"/>
    <lineage>
        <taxon>Bacteria</taxon>
        <taxon>Bacillati</taxon>
        <taxon>Bacillota</taxon>
        <taxon>Bacilli</taxon>
        <taxon>Lactobacillales</taxon>
        <taxon>Carnobacteriaceae</taxon>
        <taxon>Carnobacterium</taxon>
    </lineage>
</organism>
<keyword evidence="1" id="KW-0472">Membrane</keyword>
<protein>
    <submittedName>
        <fullName evidence="2">Membrane protein</fullName>
    </submittedName>
</protein>
<feature type="transmembrane region" description="Helical" evidence="1">
    <location>
        <begin position="195"/>
        <end position="217"/>
    </location>
</feature>
<feature type="transmembrane region" description="Helical" evidence="1">
    <location>
        <begin position="122"/>
        <end position="145"/>
    </location>
</feature>
<evidence type="ECO:0000313" key="2">
    <source>
        <dbReference type="EMBL" id="CCO11946.2"/>
    </source>
</evidence>
<dbReference type="AlphaFoldDB" id="K8ETM5"/>
<feature type="transmembrane region" description="Helical" evidence="1">
    <location>
        <begin position="15"/>
        <end position="37"/>
    </location>
</feature>
<gene>
    <name evidence="2" type="ORF">BN424_2507</name>
</gene>
<dbReference type="HOGENOM" id="CLU_1218029_0_0_9"/>
<dbReference type="KEGG" id="cml:BN424_2507"/>
<proteinExistence type="predicted"/>
<accession>K8ETM5</accession>
<feature type="transmembrane region" description="Helical" evidence="1">
    <location>
        <begin position="49"/>
        <end position="66"/>
    </location>
</feature>
<dbReference type="STRING" id="1234679.BN424_2507"/>
<reference evidence="3" key="1">
    <citation type="journal article" date="2013" name="Genome Announc.">
        <title>Complete Chromosome Sequence of Carnobacterium maltaromaticum LMA 28.</title>
        <authorList>
            <person name="Cailliez-Grimal C."/>
            <person name="Chaillou S."/>
            <person name="Anba-Mondoloni J."/>
            <person name="Loux V."/>
            <person name="Afzal M.I."/>
            <person name="Rahman A."/>
            <person name="Kergourlay G."/>
            <person name="Champomier-Verges M.C."/>
            <person name="Zagorec M."/>
            <person name="Dalgaard P."/>
            <person name="Leisner J.J."/>
            <person name="Prevost H."/>
            <person name="Revol-Junelles A.M."/>
            <person name="Borges F."/>
        </authorList>
    </citation>
    <scope>NUCLEOTIDE SEQUENCE</scope>
    <source>
        <strain evidence="3">LMA28</strain>
    </source>
</reference>
<evidence type="ECO:0000313" key="3">
    <source>
        <dbReference type="Proteomes" id="UP000000212"/>
    </source>
</evidence>
<dbReference type="EMBL" id="HE999757">
    <property type="protein sequence ID" value="CCO11946.2"/>
    <property type="molecule type" value="Genomic_DNA"/>
</dbReference>
<name>K8ETM5_CARML</name>
<keyword evidence="1" id="KW-1133">Transmembrane helix</keyword>
<dbReference type="RefSeq" id="WP_016356551.1">
    <property type="nucleotide sequence ID" value="NC_019425.2"/>
</dbReference>
<feature type="transmembrane region" description="Helical" evidence="1">
    <location>
        <begin position="157"/>
        <end position="175"/>
    </location>
</feature>